<evidence type="ECO:0000313" key="6">
    <source>
        <dbReference type="EMBL" id="KAA8915895.1"/>
    </source>
</evidence>
<sequence length="396" mass="45718">MLLPKLVYDQEFFERLVPEYVNSIYPVFPIIDETELRSAIGEIHANPQSAALVYAAFAITINHTRTTFPGFGEEYHEDVVRMLMGRALDSRGPIRTGKSVTIPIIMVDAFLSSVLVALDEIEIAWFYLREAITLAMIMRLSDEERMKSYDLRQRAQRQRLYWLLFIHERFVAVNFQRVCQLSPLYTYPENDGALGEEVYQGFIQIIKNFSIIDENFVSAYLGDKTYIDKHWLEAKQQDVLALETGLDALQLSSMMRADLSITQQWLKIVLWKMAMARYRLDLNLEAGPMSLLFPIEIARRLHAIVTTISLRDISVHGCSLIQKLFELTIAISDVIILIPAQQLQESEQRIQSYLRISDFLFKQPTVRPLQKDLLAEKVQNVKKGIFPNYQPSPISY</sequence>
<dbReference type="EMBL" id="SWFS01000131">
    <property type="protein sequence ID" value="KAA8915895.1"/>
    <property type="molecule type" value="Genomic_DNA"/>
</dbReference>
<keyword evidence="2" id="KW-0805">Transcription regulation</keyword>
<proteinExistence type="predicted"/>
<accession>A0A642VC47</accession>
<dbReference type="GO" id="GO:0006351">
    <property type="term" value="P:DNA-templated transcription"/>
    <property type="evidence" value="ECO:0007669"/>
    <property type="project" value="InterPro"/>
</dbReference>
<dbReference type="AlphaFoldDB" id="A0A642VC47"/>
<comment type="caution">
    <text evidence="6">The sequence shown here is derived from an EMBL/GenBank/DDBJ whole genome shotgun (WGS) entry which is preliminary data.</text>
</comment>
<dbReference type="InterPro" id="IPR050797">
    <property type="entry name" value="Carb_Metab_Trans_Reg"/>
</dbReference>
<dbReference type="PANTHER" id="PTHR31668">
    <property type="entry name" value="GLUCOSE TRANSPORT TRANSCRIPTION REGULATOR RGT1-RELATED-RELATED"/>
    <property type="match status" value="1"/>
</dbReference>
<keyword evidence="4" id="KW-0539">Nucleus</keyword>
<dbReference type="InterPro" id="IPR007219">
    <property type="entry name" value="XnlR_reg_dom"/>
</dbReference>
<evidence type="ECO:0000259" key="5">
    <source>
        <dbReference type="SMART" id="SM00906"/>
    </source>
</evidence>
<organism evidence="6 7">
    <name type="scientific">Trichomonascus ciferrii</name>
    <dbReference type="NCBI Taxonomy" id="44093"/>
    <lineage>
        <taxon>Eukaryota</taxon>
        <taxon>Fungi</taxon>
        <taxon>Dikarya</taxon>
        <taxon>Ascomycota</taxon>
        <taxon>Saccharomycotina</taxon>
        <taxon>Dipodascomycetes</taxon>
        <taxon>Dipodascales</taxon>
        <taxon>Trichomonascaceae</taxon>
        <taxon>Trichomonascus</taxon>
        <taxon>Trichomonascus ciferrii complex</taxon>
    </lineage>
</organism>
<name>A0A642VC47_9ASCO</name>
<dbReference type="SMART" id="SM00906">
    <property type="entry name" value="Fungal_trans"/>
    <property type="match status" value="1"/>
</dbReference>
<keyword evidence="7" id="KW-1185">Reference proteome</keyword>
<dbReference type="GO" id="GO:0003677">
    <property type="term" value="F:DNA binding"/>
    <property type="evidence" value="ECO:0007669"/>
    <property type="project" value="InterPro"/>
</dbReference>
<dbReference type="GO" id="GO:0008270">
    <property type="term" value="F:zinc ion binding"/>
    <property type="evidence" value="ECO:0007669"/>
    <property type="project" value="InterPro"/>
</dbReference>
<keyword evidence="1" id="KW-0862">Zinc</keyword>
<dbReference type="VEuPathDB" id="FungiDB:TRICI_001909"/>
<dbReference type="OrthoDB" id="2740448at2759"/>
<gene>
    <name evidence="6" type="ORF">TRICI_001909</name>
</gene>
<evidence type="ECO:0000256" key="1">
    <source>
        <dbReference type="ARBA" id="ARBA00022833"/>
    </source>
</evidence>
<protein>
    <recommendedName>
        <fullName evidence="5">Xylanolytic transcriptional activator regulatory domain-containing protein</fullName>
    </recommendedName>
</protein>
<keyword evidence="3" id="KW-0804">Transcription</keyword>
<evidence type="ECO:0000256" key="4">
    <source>
        <dbReference type="ARBA" id="ARBA00023242"/>
    </source>
</evidence>
<dbReference type="Proteomes" id="UP000761534">
    <property type="component" value="Unassembled WGS sequence"/>
</dbReference>
<evidence type="ECO:0000256" key="2">
    <source>
        <dbReference type="ARBA" id="ARBA00023015"/>
    </source>
</evidence>
<dbReference type="PANTHER" id="PTHR31668:SF24">
    <property type="entry name" value="TRANSCRIPTION FACTOR, PUTATIVE-RELATED"/>
    <property type="match status" value="1"/>
</dbReference>
<feature type="domain" description="Xylanolytic transcriptional activator regulatory" evidence="5">
    <location>
        <begin position="124"/>
        <end position="194"/>
    </location>
</feature>
<reference evidence="6" key="1">
    <citation type="journal article" date="2019" name="G3 (Bethesda)">
        <title>Genome Assemblies of Two Rare Opportunistic Yeast Pathogens: Diutina rugosa (syn. Candida rugosa) and Trichomonascus ciferrii (syn. Candida ciferrii).</title>
        <authorList>
            <person name="Mixao V."/>
            <person name="Saus E."/>
            <person name="Hansen A.P."/>
            <person name="Lass-Florl C."/>
            <person name="Gabaldon T."/>
        </authorList>
    </citation>
    <scope>NUCLEOTIDE SEQUENCE</scope>
    <source>
        <strain evidence="6">CBS 4856</strain>
    </source>
</reference>
<evidence type="ECO:0000256" key="3">
    <source>
        <dbReference type="ARBA" id="ARBA00023163"/>
    </source>
</evidence>
<evidence type="ECO:0000313" key="7">
    <source>
        <dbReference type="Proteomes" id="UP000761534"/>
    </source>
</evidence>
<dbReference type="CDD" id="cd12148">
    <property type="entry name" value="fungal_TF_MHR"/>
    <property type="match status" value="1"/>
</dbReference>